<sequence>MRRTVPQVPALEVSEQEPRPGVVRMTLAGELDLASAYAFDRTLLAVEARKPELICVDLREVTMLDSAGLARLVSAQRRARRGGWRLVFVRGGRTVMRVLQTTRIDEMLELTSDPEQLLN</sequence>
<organism evidence="2">
    <name type="scientific">uncultured Solirubrobacteraceae bacterium</name>
    <dbReference type="NCBI Taxonomy" id="1162706"/>
    <lineage>
        <taxon>Bacteria</taxon>
        <taxon>Bacillati</taxon>
        <taxon>Actinomycetota</taxon>
        <taxon>Thermoleophilia</taxon>
        <taxon>Solirubrobacterales</taxon>
        <taxon>Solirubrobacteraceae</taxon>
        <taxon>environmental samples</taxon>
    </lineage>
</organism>
<name>A0A6J4TUQ1_9ACTN</name>
<dbReference type="GO" id="GO:0043856">
    <property type="term" value="F:anti-sigma factor antagonist activity"/>
    <property type="evidence" value="ECO:0007669"/>
    <property type="project" value="TreeGrafter"/>
</dbReference>
<dbReference type="AlphaFoldDB" id="A0A6J4TUQ1"/>
<dbReference type="Pfam" id="PF01740">
    <property type="entry name" value="STAS"/>
    <property type="match status" value="1"/>
</dbReference>
<dbReference type="SUPFAM" id="SSF52091">
    <property type="entry name" value="SpoIIaa-like"/>
    <property type="match status" value="1"/>
</dbReference>
<dbReference type="InterPro" id="IPR036513">
    <property type="entry name" value="STAS_dom_sf"/>
</dbReference>
<proteinExistence type="predicted"/>
<dbReference type="InterPro" id="IPR002645">
    <property type="entry name" value="STAS_dom"/>
</dbReference>
<evidence type="ECO:0000313" key="2">
    <source>
        <dbReference type="EMBL" id="CAA9532496.1"/>
    </source>
</evidence>
<dbReference type="PANTHER" id="PTHR33495:SF2">
    <property type="entry name" value="ANTI-SIGMA FACTOR ANTAGONIST TM_1081-RELATED"/>
    <property type="match status" value="1"/>
</dbReference>
<dbReference type="Gene3D" id="3.30.750.24">
    <property type="entry name" value="STAS domain"/>
    <property type="match status" value="1"/>
</dbReference>
<dbReference type="CDD" id="cd07043">
    <property type="entry name" value="STAS_anti-anti-sigma_factors"/>
    <property type="match status" value="1"/>
</dbReference>
<dbReference type="PROSITE" id="PS50801">
    <property type="entry name" value="STAS"/>
    <property type="match status" value="1"/>
</dbReference>
<accession>A0A6J4TUQ1</accession>
<protein>
    <recommendedName>
        <fullName evidence="1">STAS domain-containing protein</fullName>
    </recommendedName>
</protein>
<reference evidence="2" key="1">
    <citation type="submission" date="2020-02" db="EMBL/GenBank/DDBJ databases">
        <authorList>
            <person name="Meier V. D."/>
        </authorList>
    </citation>
    <scope>NUCLEOTIDE SEQUENCE</scope>
    <source>
        <strain evidence="2">AVDCRST_MAG85</strain>
    </source>
</reference>
<dbReference type="EMBL" id="CADCVT010000429">
    <property type="protein sequence ID" value="CAA9532496.1"/>
    <property type="molecule type" value="Genomic_DNA"/>
</dbReference>
<gene>
    <name evidence="2" type="ORF">AVDCRST_MAG85-3804</name>
</gene>
<evidence type="ECO:0000259" key="1">
    <source>
        <dbReference type="PROSITE" id="PS50801"/>
    </source>
</evidence>
<feature type="domain" description="STAS" evidence="1">
    <location>
        <begin position="12"/>
        <end position="119"/>
    </location>
</feature>
<dbReference type="PANTHER" id="PTHR33495">
    <property type="entry name" value="ANTI-SIGMA FACTOR ANTAGONIST TM_1081-RELATED-RELATED"/>
    <property type="match status" value="1"/>
</dbReference>